<dbReference type="Gene3D" id="2.60.120.200">
    <property type="match status" value="1"/>
</dbReference>
<accession>A0ABX8GWJ6</accession>
<dbReference type="Proteomes" id="UP000682802">
    <property type="component" value="Chromosome 1"/>
</dbReference>
<reference evidence="2 3" key="1">
    <citation type="submission" date="2021-05" db="EMBL/GenBank/DDBJ databases">
        <title>Comparative genomic studies on the polysaccharide-degrading batcterial strains of the Flammeovirga genus.</title>
        <authorList>
            <person name="Zewei F."/>
            <person name="Zheng Z."/>
            <person name="Yu L."/>
            <person name="Ruyue G."/>
            <person name="Yanhong M."/>
            <person name="Yuanyuan C."/>
            <person name="Jingyan G."/>
            <person name="Wenjun H."/>
        </authorList>
    </citation>
    <scope>NUCLEOTIDE SEQUENCE [LARGE SCALE GENOMIC DNA]</scope>
    <source>
        <strain evidence="2 3">YS10</strain>
    </source>
</reference>
<keyword evidence="3" id="KW-1185">Reference proteome</keyword>
<dbReference type="EMBL" id="CP076128">
    <property type="protein sequence ID" value="QWG07701.1"/>
    <property type="molecule type" value="Genomic_DNA"/>
</dbReference>
<dbReference type="SUPFAM" id="SSF49899">
    <property type="entry name" value="Concanavalin A-like lectins/glucanases"/>
    <property type="match status" value="1"/>
</dbReference>
<name>A0ABX8GWJ6_9BACT</name>
<organism evidence="2 3">
    <name type="scientific">Flammeovirga kamogawensis</name>
    <dbReference type="NCBI Taxonomy" id="373891"/>
    <lineage>
        <taxon>Bacteria</taxon>
        <taxon>Pseudomonadati</taxon>
        <taxon>Bacteroidota</taxon>
        <taxon>Cytophagia</taxon>
        <taxon>Cytophagales</taxon>
        <taxon>Flammeovirgaceae</taxon>
        <taxon>Flammeovirga</taxon>
    </lineage>
</organism>
<proteinExistence type="predicted"/>
<feature type="signal peptide" evidence="1">
    <location>
        <begin position="1"/>
        <end position="21"/>
    </location>
</feature>
<gene>
    <name evidence="2" type="ORF">KM029_01825</name>
</gene>
<dbReference type="InterPro" id="IPR013320">
    <property type="entry name" value="ConA-like_dom_sf"/>
</dbReference>
<feature type="chain" id="PRO_5047506861" evidence="1">
    <location>
        <begin position="22"/>
        <end position="233"/>
    </location>
</feature>
<evidence type="ECO:0000313" key="2">
    <source>
        <dbReference type="EMBL" id="QWG07701.1"/>
    </source>
</evidence>
<dbReference type="Pfam" id="PF07081">
    <property type="entry name" value="DUF1349"/>
    <property type="match status" value="1"/>
</dbReference>
<dbReference type="RefSeq" id="WP_144075085.1">
    <property type="nucleotide sequence ID" value="NZ_CP076128.1"/>
</dbReference>
<dbReference type="PANTHER" id="PTHR35332">
    <property type="entry name" value="REGULATION OF ENOLASE PROTEIN 1"/>
    <property type="match status" value="1"/>
</dbReference>
<protein>
    <submittedName>
        <fullName evidence="2">DUF1349 domain-containing protein</fullName>
    </submittedName>
</protein>
<dbReference type="InterPro" id="IPR009784">
    <property type="entry name" value="DUF1349"/>
</dbReference>
<evidence type="ECO:0000256" key="1">
    <source>
        <dbReference type="SAM" id="SignalP"/>
    </source>
</evidence>
<dbReference type="PANTHER" id="PTHR35332:SF2">
    <property type="entry name" value="REGULATION OF ENOLASE PROTEIN 1"/>
    <property type="match status" value="1"/>
</dbReference>
<keyword evidence="1" id="KW-0732">Signal</keyword>
<evidence type="ECO:0000313" key="3">
    <source>
        <dbReference type="Proteomes" id="UP000682802"/>
    </source>
</evidence>
<sequence>MNKKITLAIVLLISSITFCNAQKYLKAIDQSTNLLNVEKHQDIKSYKWLNKPQNHTFSDNKLIIEAGENTDYFNNPETNKISSNAPFLYNEVEGDFVATVLIKPDLSSVWNACGVMVYFDSLNWIKFEFENSDATGNSIVSVVTKELSDDSNGAILNKTDHVWLRVTRKGDVYSMFWSNDGVDYKMARLVSMKGHEKVYFGLEAQCPASEPKEHSFLYYSLEKRTIKNVRTGK</sequence>